<dbReference type="GO" id="GO:0030170">
    <property type="term" value="F:pyridoxal phosphate binding"/>
    <property type="evidence" value="ECO:0007669"/>
    <property type="project" value="UniProtKB-UniRule"/>
</dbReference>
<evidence type="ECO:0000256" key="6">
    <source>
        <dbReference type="ARBA" id="ARBA00022756"/>
    </source>
</evidence>
<keyword evidence="5 9" id="KW-0949">S-adenosyl-L-methionine</keyword>
<dbReference type="PANTHER" id="PTHR42684:SF17">
    <property type="entry name" value="ADENOSYLMETHIONINE-8-AMINO-7-OXONONANOATE AMINOTRANSFERASE"/>
    <property type="match status" value="1"/>
</dbReference>
<feature type="binding site" evidence="9">
    <location>
        <position position="280"/>
    </location>
    <ligand>
        <name>substrate</name>
    </ligand>
</feature>
<keyword evidence="6 9" id="KW-0093">Biotin biosynthesis</keyword>
<comment type="pathway">
    <text evidence="2 9">Cofactor biosynthesis; biotin biosynthesis; 7,8-diaminononanoate from 8-amino-7-oxononanoate (SAM route): step 1/1.</text>
</comment>
<feature type="binding site" evidence="9">
    <location>
        <position position="251"/>
    </location>
    <ligand>
        <name>pyridoxal 5'-phosphate</name>
        <dbReference type="ChEBI" id="CHEBI:597326"/>
    </ligand>
</feature>
<evidence type="ECO:0000313" key="11">
    <source>
        <dbReference type="Proteomes" id="UP000297693"/>
    </source>
</evidence>
<comment type="caution">
    <text evidence="10">The sequence shown here is derived from an EMBL/GenBank/DDBJ whole genome shotgun (WGS) entry which is preliminary data.</text>
</comment>
<dbReference type="RefSeq" id="WP_135624730.1">
    <property type="nucleotide sequence ID" value="NZ_RQGD01000039.1"/>
</dbReference>
<comment type="similarity">
    <text evidence="9">Belongs to the class-III pyridoxal-phosphate-dependent aminotransferase family. BioA subfamily.</text>
</comment>
<dbReference type="UniPathway" id="UPA00078">
    <property type="reaction ID" value="UER00160"/>
</dbReference>
<evidence type="ECO:0000256" key="5">
    <source>
        <dbReference type="ARBA" id="ARBA00022691"/>
    </source>
</evidence>
<feature type="site" description="Participates in the substrate recognition with KAPA and in a stacking interaction with the adenine ring of SAM" evidence="9">
    <location>
        <position position="14"/>
    </location>
</feature>
<dbReference type="GO" id="GO:0009102">
    <property type="term" value="P:biotin biosynthetic process"/>
    <property type="evidence" value="ECO:0007669"/>
    <property type="project" value="UniProtKB-UniRule"/>
</dbReference>
<evidence type="ECO:0000256" key="8">
    <source>
        <dbReference type="ARBA" id="ARBA00048449"/>
    </source>
</evidence>
<name>A0A4R9JXA7_9LEPT</name>
<dbReference type="PIRSF" id="PIRSF000521">
    <property type="entry name" value="Transaminase_4ab_Lys_Orn"/>
    <property type="match status" value="1"/>
</dbReference>
<dbReference type="GO" id="GO:0004015">
    <property type="term" value="F:adenosylmethionine-8-amino-7-oxononanoate transaminase activity"/>
    <property type="evidence" value="ECO:0007669"/>
    <property type="project" value="UniProtKB-UniRule"/>
</dbReference>
<dbReference type="EMBL" id="RQGD01000039">
    <property type="protein sequence ID" value="TGL57102.1"/>
    <property type="molecule type" value="Genomic_DNA"/>
</dbReference>
<dbReference type="PROSITE" id="PS00600">
    <property type="entry name" value="AA_TRANSFER_CLASS_3"/>
    <property type="match status" value="1"/>
</dbReference>
<dbReference type="InterPro" id="IPR015421">
    <property type="entry name" value="PyrdxlP-dep_Trfase_major"/>
</dbReference>
<reference evidence="10" key="1">
    <citation type="journal article" date="2019" name="PLoS Negl. Trop. Dis.">
        <title>Revisiting the worldwide diversity of Leptospira species in the environment.</title>
        <authorList>
            <person name="Vincent A.T."/>
            <person name="Schiettekatte O."/>
            <person name="Bourhy P."/>
            <person name="Veyrier F.J."/>
            <person name="Picardeau M."/>
        </authorList>
    </citation>
    <scope>NUCLEOTIDE SEQUENCE [LARGE SCALE GENOMIC DNA]</scope>
    <source>
        <strain evidence="10">201702476</strain>
    </source>
</reference>
<dbReference type="InterPro" id="IPR015422">
    <property type="entry name" value="PyrdxlP-dep_Trfase_small"/>
</dbReference>
<dbReference type="Proteomes" id="UP000297693">
    <property type="component" value="Unassembled WGS sequence"/>
</dbReference>
<evidence type="ECO:0000256" key="7">
    <source>
        <dbReference type="ARBA" id="ARBA00022898"/>
    </source>
</evidence>
<dbReference type="HAMAP" id="MF_00834">
    <property type="entry name" value="BioA"/>
    <property type="match status" value="1"/>
</dbReference>
<keyword evidence="3 9" id="KW-0032">Aminotransferase</keyword>
<feature type="binding site" evidence="9">
    <location>
        <begin position="315"/>
        <end position="316"/>
    </location>
    <ligand>
        <name>pyridoxal 5'-phosphate</name>
        <dbReference type="ChEBI" id="CHEBI:597326"/>
    </ligand>
</feature>
<feature type="binding site" evidence="9">
    <location>
        <begin position="109"/>
        <end position="110"/>
    </location>
    <ligand>
        <name>pyridoxal 5'-phosphate</name>
        <dbReference type="ChEBI" id="CHEBI:597326"/>
    </ligand>
</feature>
<evidence type="ECO:0000256" key="9">
    <source>
        <dbReference type="HAMAP-Rule" id="MF_00834"/>
    </source>
</evidence>
<evidence type="ECO:0000256" key="4">
    <source>
        <dbReference type="ARBA" id="ARBA00022679"/>
    </source>
</evidence>
<dbReference type="AlphaFoldDB" id="A0A4R9JXA7"/>
<dbReference type="CDD" id="cd00610">
    <property type="entry name" value="OAT_like"/>
    <property type="match status" value="1"/>
</dbReference>
<comment type="function">
    <text evidence="9">Catalyzes the transfer of the alpha-amino group from S-adenosyl-L-methionine (SAM) to 7-keto-8-aminopelargonic acid (KAPA) to form 7,8-diaminopelargonic acid (DAPA). It is the only aminotransferase known to utilize SAM as an amino donor.</text>
</comment>
<protein>
    <recommendedName>
        <fullName evidence="9">Adenosylmethionine-8-amino-7-oxononanoate aminotransferase</fullName>
        <ecNumber evidence="9">2.6.1.62</ecNumber>
    </recommendedName>
    <alternativeName>
        <fullName evidence="9">7,8-diamino-pelargonic acid aminotransferase</fullName>
        <shortName evidence="9">DAPA AT</shortName>
        <shortName evidence="9">DAPA aminotransferase</shortName>
    </alternativeName>
    <alternativeName>
        <fullName evidence="9">7,8-diaminononanoate synthase</fullName>
        <shortName evidence="9">DANS</shortName>
    </alternativeName>
    <alternativeName>
        <fullName evidence="9">Diaminopelargonic acid synthase</fullName>
    </alternativeName>
</protein>
<comment type="subcellular location">
    <subcellularLocation>
        <location evidence="9">Cytoplasm</location>
    </subcellularLocation>
</comment>
<comment type="caution">
    <text evidence="9">Lacks conserved residue(s) required for the propagation of feature annotation.</text>
</comment>
<evidence type="ECO:0000256" key="3">
    <source>
        <dbReference type="ARBA" id="ARBA00022576"/>
    </source>
</evidence>
<evidence type="ECO:0000256" key="2">
    <source>
        <dbReference type="ARBA" id="ARBA00005063"/>
    </source>
</evidence>
<keyword evidence="9" id="KW-0963">Cytoplasm</keyword>
<keyword evidence="4 9" id="KW-0808">Transferase</keyword>
<comment type="subunit">
    <text evidence="9">Homodimer.</text>
</comment>
<evidence type="ECO:0000313" key="10">
    <source>
        <dbReference type="EMBL" id="TGL57102.1"/>
    </source>
</evidence>
<gene>
    <name evidence="9 10" type="primary">bioA</name>
    <name evidence="10" type="ORF">EHQ58_15025</name>
</gene>
<dbReference type="Gene3D" id="3.90.1150.10">
    <property type="entry name" value="Aspartate Aminotransferase, domain 1"/>
    <property type="match status" value="1"/>
</dbReference>
<accession>A0A4R9JXA7</accession>
<dbReference type="InterPro" id="IPR049704">
    <property type="entry name" value="Aminotrans_3_PPA_site"/>
</dbReference>
<keyword evidence="7 9" id="KW-0663">Pyridoxal phosphate</keyword>
<proteinExistence type="inferred from homology"/>
<dbReference type="PANTHER" id="PTHR42684">
    <property type="entry name" value="ADENOSYLMETHIONINE-8-AMINO-7-OXONONANOATE AMINOTRANSFERASE"/>
    <property type="match status" value="1"/>
</dbReference>
<feature type="binding site" evidence="9">
    <location>
        <position position="407"/>
    </location>
    <ligand>
        <name>substrate</name>
    </ligand>
</feature>
<dbReference type="Pfam" id="PF00202">
    <property type="entry name" value="Aminotran_3"/>
    <property type="match status" value="1"/>
</dbReference>
<dbReference type="EC" id="2.6.1.62" evidence="9"/>
<organism evidence="10 11">
    <name type="scientific">Leptospira ognonensis</name>
    <dbReference type="NCBI Taxonomy" id="2484945"/>
    <lineage>
        <taxon>Bacteria</taxon>
        <taxon>Pseudomonadati</taxon>
        <taxon>Spirochaetota</taxon>
        <taxon>Spirochaetia</taxon>
        <taxon>Leptospirales</taxon>
        <taxon>Leptospiraceae</taxon>
        <taxon>Leptospira</taxon>
    </lineage>
</organism>
<feature type="modified residue" description="N6-(pyridoxal phosphate)lysine" evidence="9">
    <location>
        <position position="280"/>
    </location>
</feature>
<keyword evidence="11" id="KW-1185">Reference proteome</keyword>
<evidence type="ECO:0000256" key="1">
    <source>
        <dbReference type="ARBA" id="ARBA00001933"/>
    </source>
</evidence>
<dbReference type="InterPro" id="IPR015424">
    <property type="entry name" value="PyrdxlP-dep_Trfase"/>
</dbReference>
<comment type="cofactor">
    <cofactor evidence="1 9">
        <name>pyridoxal 5'-phosphate</name>
        <dbReference type="ChEBI" id="CHEBI:597326"/>
    </cofactor>
</comment>
<feature type="binding site" evidence="9">
    <location>
        <position position="145"/>
    </location>
    <ligand>
        <name>substrate</name>
    </ligand>
</feature>
<dbReference type="NCBIfam" id="TIGR00508">
    <property type="entry name" value="bioA"/>
    <property type="match status" value="1"/>
</dbReference>
<comment type="catalytic activity">
    <reaction evidence="8 9">
        <text>(8S)-8-amino-7-oxononanoate + S-adenosyl-L-methionine = S-adenosyl-4-methylsulfanyl-2-oxobutanoate + (7R,8S)-7,8-diammoniononanoate</text>
        <dbReference type="Rhea" id="RHEA:16861"/>
        <dbReference type="ChEBI" id="CHEBI:16490"/>
        <dbReference type="ChEBI" id="CHEBI:59789"/>
        <dbReference type="ChEBI" id="CHEBI:149468"/>
        <dbReference type="ChEBI" id="CHEBI:149469"/>
        <dbReference type="EC" id="2.6.1.62"/>
    </reaction>
</comment>
<dbReference type="InterPro" id="IPR005815">
    <property type="entry name" value="BioA"/>
</dbReference>
<dbReference type="SUPFAM" id="SSF53383">
    <property type="entry name" value="PLP-dependent transferases"/>
    <property type="match status" value="1"/>
</dbReference>
<dbReference type="InterPro" id="IPR005814">
    <property type="entry name" value="Aminotrans_3"/>
</dbReference>
<dbReference type="Gene3D" id="3.40.640.10">
    <property type="entry name" value="Type I PLP-dependent aspartate aminotransferase-like (Major domain)"/>
    <property type="match status" value="1"/>
</dbReference>
<feature type="binding site" evidence="9">
    <location>
        <position position="49"/>
    </location>
    <ligand>
        <name>substrate</name>
    </ligand>
</feature>
<dbReference type="GO" id="GO:0005737">
    <property type="term" value="C:cytoplasm"/>
    <property type="evidence" value="ECO:0007669"/>
    <property type="project" value="UniProtKB-SubCell"/>
</dbReference>
<dbReference type="OrthoDB" id="9801052at2"/>
<sequence>MILIPKETAVWIPLTIQTSNDELLNVTRASGEYLFDEKGEAYVDGVASWWTSIHGHCHPKIISAITKQASQLDHMMLAGMIHAPAESLAKKILLLAEGDFNKVYYSDNGSNAVEIALKIAVQFFKNNGNESESKKESFITFSASYHGDSIGAMNVSGLTYFNRIFSALRFPTKEFIAPNCKSCPFLKKPETCGVECLDSLEEELKENASQYAGVIIEPLVFGAGGMIFFETKVLIRLEFLCHSYNILLILDEVFTGMGRTGKAFAYQLANIKPDLVAMAKGLTGGSLPLAATLVSKRIYESFLSEDPYASFFHAHTMTGNPIACAAGIASIDLLISDGYDSVSKLKLQLEDFIFRLAKQFPEKIKNPRVLGAIGAFEWEEPIADDEYLNPIGKRLKQELLKHKVLLRPLGSTVYITPPYNIGARALEQIYDALQEAFRLL</sequence>